<dbReference type="EMBL" id="QBIY01013157">
    <property type="protein sequence ID" value="RXN10985.1"/>
    <property type="molecule type" value="Genomic_DNA"/>
</dbReference>
<proteinExistence type="predicted"/>
<organism evidence="2 3">
    <name type="scientific">Labeo rohita</name>
    <name type="common">Indian major carp</name>
    <name type="synonym">Cyprinus rohita</name>
    <dbReference type="NCBI Taxonomy" id="84645"/>
    <lineage>
        <taxon>Eukaryota</taxon>
        <taxon>Metazoa</taxon>
        <taxon>Chordata</taxon>
        <taxon>Craniata</taxon>
        <taxon>Vertebrata</taxon>
        <taxon>Euteleostomi</taxon>
        <taxon>Actinopterygii</taxon>
        <taxon>Neopterygii</taxon>
        <taxon>Teleostei</taxon>
        <taxon>Ostariophysi</taxon>
        <taxon>Cypriniformes</taxon>
        <taxon>Cyprinidae</taxon>
        <taxon>Labeoninae</taxon>
        <taxon>Labeonini</taxon>
        <taxon>Labeo</taxon>
    </lineage>
</organism>
<feature type="region of interest" description="Disordered" evidence="1">
    <location>
        <begin position="75"/>
        <end position="100"/>
    </location>
</feature>
<dbReference type="AlphaFoldDB" id="A0A498M007"/>
<protein>
    <submittedName>
        <fullName evidence="2">Neuron navigator 3 isoform X1</fullName>
    </submittedName>
</protein>
<evidence type="ECO:0000313" key="3">
    <source>
        <dbReference type="Proteomes" id="UP000290572"/>
    </source>
</evidence>
<reference evidence="2 3" key="1">
    <citation type="submission" date="2018-03" db="EMBL/GenBank/DDBJ databases">
        <title>Draft genome sequence of Rohu Carp (Labeo rohita).</title>
        <authorList>
            <person name="Das P."/>
            <person name="Kushwaha B."/>
            <person name="Joshi C.G."/>
            <person name="Kumar D."/>
            <person name="Nagpure N.S."/>
            <person name="Sahoo L."/>
            <person name="Das S.P."/>
            <person name="Bit A."/>
            <person name="Patnaik S."/>
            <person name="Meher P.K."/>
            <person name="Jayasankar P."/>
            <person name="Koringa P.G."/>
            <person name="Patel N.V."/>
            <person name="Hinsu A.T."/>
            <person name="Kumar R."/>
            <person name="Pandey M."/>
            <person name="Agarwal S."/>
            <person name="Srivastava S."/>
            <person name="Singh M."/>
            <person name="Iquebal M.A."/>
            <person name="Jaiswal S."/>
            <person name="Angadi U.B."/>
            <person name="Kumar N."/>
            <person name="Raza M."/>
            <person name="Shah T.M."/>
            <person name="Rai A."/>
            <person name="Jena J.K."/>
        </authorList>
    </citation>
    <scope>NUCLEOTIDE SEQUENCE [LARGE SCALE GENOMIC DNA]</scope>
    <source>
        <strain evidence="2">DASCIFA01</strain>
        <tissue evidence="2">Testis</tissue>
    </source>
</reference>
<evidence type="ECO:0000256" key="1">
    <source>
        <dbReference type="SAM" id="MobiDB-lite"/>
    </source>
</evidence>
<accession>A0A498M007</accession>
<feature type="compositionally biased region" description="Basic and acidic residues" evidence="1">
    <location>
        <begin position="81"/>
        <end position="100"/>
    </location>
</feature>
<sequence>MPVVGVASKLRQPAVGSKPIHTALPIPNPGRSSMAHGLTPRSSELRVTESSMLSCQLSLKTDIHDRRSTLVPAPATTLARSSREAEESKICKVSETDDGM</sequence>
<dbReference type="Proteomes" id="UP000290572">
    <property type="component" value="Unassembled WGS sequence"/>
</dbReference>
<evidence type="ECO:0000313" key="2">
    <source>
        <dbReference type="EMBL" id="RXN10985.1"/>
    </source>
</evidence>
<feature type="region of interest" description="Disordered" evidence="1">
    <location>
        <begin position="1"/>
        <end position="46"/>
    </location>
</feature>
<dbReference type="STRING" id="84645.A0A498M007"/>
<comment type="caution">
    <text evidence="2">The sequence shown here is derived from an EMBL/GenBank/DDBJ whole genome shotgun (WGS) entry which is preliminary data.</text>
</comment>
<gene>
    <name evidence="2" type="ORF">ROHU_030333</name>
</gene>
<keyword evidence="3" id="KW-1185">Reference proteome</keyword>
<name>A0A498M007_LABRO</name>